<sequence>MKKILIIGSAHVDFVSHVNKLPQGNEEFNVIKQEQIISGTGFKAADVFQHFDFPYELYAPIGTGIYGETVEAEMVAHNLPINVRTELVNGCTYHMVDEEGNQTYFSVPGGEYNFDMSFVQTLEKDDIHAVLIYGEMLSGEGVVDLLNILDDLEKPIYFVPGEFGDQMDEDVFRALCSLNPILLLSETDAYYLSLEKYHDFKLTAEYLHTMTSSDVLIFKNDEGVYCYGDEKFLLPCEHVSDVELQAAVFVLAQLAGVDVKNSMAFMCDFAQKLVHDWDDFTFAEGKIRLAEIIAQK</sequence>
<comment type="caution">
    <text evidence="1">The sequence shown here is derived from an EMBL/GenBank/DDBJ whole genome shotgun (WGS) entry which is preliminary data.</text>
</comment>
<dbReference type="RefSeq" id="WP_118764906.1">
    <property type="nucleotide sequence ID" value="NZ_CABJCF010000002.1"/>
</dbReference>
<name>A0A412PFR7_9FIRM</name>
<accession>A0A412PFR7</accession>
<proteinExistence type="predicted"/>
<evidence type="ECO:0000313" key="2">
    <source>
        <dbReference type="Proteomes" id="UP000284731"/>
    </source>
</evidence>
<protein>
    <recommendedName>
        <fullName evidence="3">Carbohydrate kinase family protein</fullName>
    </recommendedName>
</protein>
<organism evidence="1 2">
    <name type="scientific">Solobacterium moorei</name>
    <dbReference type="NCBI Taxonomy" id="102148"/>
    <lineage>
        <taxon>Bacteria</taxon>
        <taxon>Bacillati</taxon>
        <taxon>Bacillota</taxon>
        <taxon>Erysipelotrichia</taxon>
        <taxon>Erysipelotrichales</taxon>
        <taxon>Erysipelotrichaceae</taxon>
        <taxon>Solobacterium</taxon>
    </lineage>
</organism>
<evidence type="ECO:0008006" key="3">
    <source>
        <dbReference type="Google" id="ProtNLM"/>
    </source>
</evidence>
<dbReference type="AlphaFoldDB" id="A0A412PFR7"/>
<dbReference type="Gene3D" id="3.40.1190.20">
    <property type="match status" value="1"/>
</dbReference>
<evidence type="ECO:0000313" key="1">
    <source>
        <dbReference type="EMBL" id="RGT56463.1"/>
    </source>
</evidence>
<reference evidence="1 2" key="1">
    <citation type="submission" date="2018-08" db="EMBL/GenBank/DDBJ databases">
        <title>A genome reference for cultivated species of the human gut microbiota.</title>
        <authorList>
            <person name="Zou Y."/>
            <person name="Xue W."/>
            <person name="Luo G."/>
        </authorList>
    </citation>
    <scope>NUCLEOTIDE SEQUENCE [LARGE SCALE GENOMIC DNA]</scope>
    <source>
        <strain evidence="1 2">AF18-46</strain>
    </source>
</reference>
<dbReference type="SUPFAM" id="SSF53613">
    <property type="entry name" value="Ribokinase-like"/>
    <property type="match status" value="1"/>
</dbReference>
<dbReference type="EMBL" id="QRWX01000002">
    <property type="protein sequence ID" value="RGT56463.1"/>
    <property type="molecule type" value="Genomic_DNA"/>
</dbReference>
<dbReference type="Proteomes" id="UP000284731">
    <property type="component" value="Unassembled WGS sequence"/>
</dbReference>
<dbReference type="InterPro" id="IPR029056">
    <property type="entry name" value="Ribokinase-like"/>
</dbReference>
<gene>
    <name evidence="1" type="ORF">DWX20_06605</name>
</gene>